<protein>
    <submittedName>
        <fullName evidence="1">Uncharacterized protein</fullName>
    </submittedName>
</protein>
<gene>
    <name evidence="1" type="ORF">HUT05_24745</name>
</gene>
<reference evidence="1 2" key="1">
    <citation type="submission" date="2020-06" db="EMBL/GenBank/DDBJ databases">
        <title>Genome mining for natural products.</title>
        <authorList>
            <person name="Zhang B."/>
            <person name="Shi J."/>
            <person name="Ge H."/>
        </authorList>
    </citation>
    <scope>NUCLEOTIDE SEQUENCE [LARGE SCALE GENOMIC DNA]</scope>
    <source>
        <strain evidence="1 2">NA02069</strain>
    </source>
</reference>
<accession>A0A7H8T9X1</accession>
<name>A0A7H8T9X1_STRCX</name>
<dbReference type="EMBL" id="CP056041">
    <property type="protein sequence ID" value="QKZ20276.1"/>
    <property type="molecule type" value="Genomic_DNA"/>
</dbReference>
<proteinExistence type="predicted"/>
<evidence type="ECO:0000313" key="1">
    <source>
        <dbReference type="EMBL" id="QKZ20276.1"/>
    </source>
</evidence>
<dbReference type="AlphaFoldDB" id="A0A7H8T9X1"/>
<dbReference type="Proteomes" id="UP000509418">
    <property type="component" value="Chromosome"/>
</dbReference>
<evidence type="ECO:0000313" key="2">
    <source>
        <dbReference type="Proteomes" id="UP000509418"/>
    </source>
</evidence>
<sequence length="175" mass="19091">MGAGRGTLEIADRDFSLSHGPDEHTGWSIFPRDESGWCLSSPLYISGDGEAVVACGADSFAAAAAVAAHIAARQAPVHGPLRRDHVWEECTGPNRHCKKAHRQGRPVHIIPAAFADSSSLVLPTHHYASQDEARAAVADARRTADTIAADRQLYTARRLRRPYRLLPGWIDPTRR</sequence>
<organism evidence="1 2">
    <name type="scientific">Streptomyces chartreusis</name>
    <dbReference type="NCBI Taxonomy" id="1969"/>
    <lineage>
        <taxon>Bacteria</taxon>
        <taxon>Bacillati</taxon>
        <taxon>Actinomycetota</taxon>
        <taxon>Actinomycetes</taxon>
        <taxon>Kitasatosporales</taxon>
        <taxon>Streptomycetaceae</taxon>
        <taxon>Streptomyces</taxon>
    </lineage>
</organism>
<dbReference type="RefSeq" id="WP_176576336.1">
    <property type="nucleotide sequence ID" value="NZ_CBDRGH010000069.1"/>
</dbReference>
<keyword evidence="2" id="KW-1185">Reference proteome</keyword>